<keyword evidence="5" id="KW-0614">Plasmid</keyword>
<reference evidence="5 6" key="1">
    <citation type="submission" date="2021-02" db="EMBL/GenBank/DDBJ databases">
        <title>Paracoccus methylovroum sp.nov., a new methanol and methylamine utilizing methylotrophic denitrifer.</title>
        <authorList>
            <person name="Timsy T."/>
            <person name="Behrendt U."/>
            <person name="Ulrich A."/>
            <person name="Spanner T."/>
            <person name="Foesel B.U."/>
            <person name="Horn M.A."/>
            <person name="Kolb S."/>
        </authorList>
    </citation>
    <scope>NUCLEOTIDE SEQUENCE [LARGE SCALE GENOMIC DNA]</scope>
    <source>
        <strain evidence="5 6">H4-D09</strain>
        <plasmid evidence="5 6">p1</plasmid>
    </source>
</reference>
<dbReference type="InterPro" id="IPR046335">
    <property type="entry name" value="LacI/GalR-like_sensor"/>
</dbReference>
<dbReference type="CDD" id="cd01392">
    <property type="entry name" value="HTH_LacI"/>
    <property type="match status" value="1"/>
</dbReference>
<dbReference type="Pfam" id="PF13377">
    <property type="entry name" value="Peripla_BP_3"/>
    <property type="match status" value="1"/>
</dbReference>
<organism evidence="5 6">
    <name type="scientific">Paracoccus methylovorus</name>
    <dbReference type="NCBI Taxonomy" id="2812658"/>
    <lineage>
        <taxon>Bacteria</taxon>
        <taxon>Pseudomonadati</taxon>
        <taxon>Pseudomonadota</taxon>
        <taxon>Alphaproteobacteria</taxon>
        <taxon>Rhodobacterales</taxon>
        <taxon>Paracoccaceae</taxon>
        <taxon>Paracoccus</taxon>
    </lineage>
</organism>
<name>A0ABX7JMY8_9RHOB</name>
<evidence type="ECO:0000313" key="6">
    <source>
        <dbReference type="Proteomes" id="UP000663629"/>
    </source>
</evidence>
<dbReference type="Proteomes" id="UP000663629">
    <property type="component" value="Plasmid p1"/>
</dbReference>
<dbReference type="RefSeq" id="WP_205295591.1">
    <property type="nucleotide sequence ID" value="NZ_CP070369.1"/>
</dbReference>
<geneLocation type="plasmid" evidence="5 6">
    <name>p1</name>
</geneLocation>
<dbReference type="PROSITE" id="PS50932">
    <property type="entry name" value="HTH_LACI_2"/>
    <property type="match status" value="1"/>
</dbReference>
<dbReference type="InterPro" id="IPR028082">
    <property type="entry name" value="Peripla_BP_I"/>
</dbReference>
<dbReference type="InterPro" id="IPR000843">
    <property type="entry name" value="HTH_LacI"/>
</dbReference>
<accession>A0ABX7JMY8</accession>
<sequence>MESRDAPGRARLSDVARRAGVSASTVSRVLSNPGVVAEATRAAVMQAVAETGYRMNHAARNLRKQRTGCVVALLPNLGNPFFAKILDGMGRELAAGGYDLLVADTLEDSGRHTRLDRFLDPSRADGIILLDGLAPFGDLAGRPDLPPVISACEWIEGADLPRVMLDNREGGRLAVAHLRSLGHDHIGLIGGPPGNVLHKARQQGAHDAAGAARITHFAGDFTMQSGQQAAQVWQDLAPAERPTGVFAFSDEMACAFMSGLQRAGHVVPRDVSIIGFDDIELVSHLTPALTTIRQPKREIGRKAARIILDRIAGREIPPVTLLEPRLMLRETTAPPP</sequence>
<proteinExistence type="predicted"/>
<dbReference type="GO" id="GO:0003677">
    <property type="term" value="F:DNA binding"/>
    <property type="evidence" value="ECO:0007669"/>
    <property type="project" value="UniProtKB-KW"/>
</dbReference>
<keyword evidence="6" id="KW-1185">Reference proteome</keyword>
<dbReference type="SMART" id="SM00354">
    <property type="entry name" value="HTH_LACI"/>
    <property type="match status" value="1"/>
</dbReference>
<keyword evidence="1" id="KW-0805">Transcription regulation</keyword>
<evidence type="ECO:0000313" key="5">
    <source>
        <dbReference type="EMBL" id="QRZ14613.1"/>
    </source>
</evidence>
<keyword evidence="3" id="KW-0804">Transcription</keyword>
<dbReference type="Pfam" id="PF00356">
    <property type="entry name" value="LacI"/>
    <property type="match status" value="1"/>
</dbReference>
<feature type="domain" description="HTH lacI-type" evidence="4">
    <location>
        <begin position="10"/>
        <end position="64"/>
    </location>
</feature>
<dbReference type="SUPFAM" id="SSF53822">
    <property type="entry name" value="Periplasmic binding protein-like I"/>
    <property type="match status" value="1"/>
</dbReference>
<dbReference type="InterPro" id="IPR010982">
    <property type="entry name" value="Lambda_DNA-bd_dom_sf"/>
</dbReference>
<dbReference type="CDD" id="cd06284">
    <property type="entry name" value="PBP1_LacI-like"/>
    <property type="match status" value="1"/>
</dbReference>
<evidence type="ECO:0000259" key="4">
    <source>
        <dbReference type="PROSITE" id="PS50932"/>
    </source>
</evidence>
<dbReference type="PANTHER" id="PTHR30146:SF155">
    <property type="entry name" value="ALANINE RACEMASE"/>
    <property type="match status" value="1"/>
</dbReference>
<gene>
    <name evidence="5" type="ORF">JWJ88_11920</name>
</gene>
<dbReference type="PROSITE" id="PS00356">
    <property type="entry name" value="HTH_LACI_1"/>
    <property type="match status" value="1"/>
</dbReference>
<evidence type="ECO:0000256" key="1">
    <source>
        <dbReference type="ARBA" id="ARBA00023015"/>
    </source>
</evidence>
<evidence type="ECO:0000256" key="2">
    <source>
        <dbReference type="ARBA" id="ARBA00023125"/>
    </source>
</evidence>
<dbReference type="Gene3D" id="1.10.260.40">
    <property type="entry name" value="lambda repressor-like DNA-binding domains"/>
    <property type="match status" value="1"/>
</dbReference>
<protein>
    <submittedName>
        <fullName evidence="5">LacI family DNA-binding transcriptional regulator</fullName>
    </submittedName>
</protein>
<dbReference type="SUPFAM" id="SSF47413">
    <property type="entry name" value="lambda repressor-like DNA-binding domains"/>
    <property type="match status" value="1"/>
</dbReference>
<dbReference type="PANTHER" id="PTHR30146">
    <property type="entry name" value="LACI-RELATED TRANSCRIPTIONAL REPRESSOR"/>
    <property type="match status" value="1"/>
</dbReference>
<keyword evidence="2 5" id="KW-0238">DNA-binding</keyword>
<evidence type="ECO:0000256" key="3">
    <source>
        <dbReference type="ARBA" id="ARBA00023163"/>
    </source>
</evidence>
<dbReference type="Gene3D" id="3.40.50.2300">
    <property type="match status" value="2"/>
</dbReference>
<dbReference type="EMBL" id="CP070369">
    <property type="protein sequence ID" value="QRZ14613.1"/>
    <property type="molecule type" value="Genomic_DNA"/>
</dbReference>